<dbReference type="EMBL" id="MNBE01000398">
    <property type="protein sequence ID" value="OKP10040.1"/>
    <property type="molecule type" value="Genomic_DNA"/>
</dbReference>
<comment type="caution">
    <text evidence="3">The sequence shown here is derived from an EMBL/GenBank/DDBJ whole genome shotgun (WGS) entry which is preliminary data.</text>
</comment>
<evidence type="ECO:0000256" key="1">
    <source>
        <dbReference type="SAM" id="MobiDB-lite"/>
    </source>
</evidence>
<accession>A0A1Q5UC60</accession>
<keyword evidence="2" id="KW-0812">Transmembrane</keyword>
<evidence type="ECO:0000313" key="4">
    <source>
        <dbReference type="Proteomes" id="UP000186955"/>
    </source>
</evidence>
<sequence>MPEEPDPRDDSLPSESLMGNGEGRSSEESAEKNRVPSDTLRRAPHIVILALLYAVVAIFSWAVLCILTHRPIGARSYQPNLGSKTELEDYLDGAKGSFGTTERLLRACRVCQSLASVLTIPLTSMVCSCAAVAFLQRRAKQSWHAPTLRQSMVLADKGWSDPVLIAKIIAGGWKRYGSIFLVFALVLNLIGE</sequence>
<proteinExistence type="predicted"/>
<gene>
    <name evidence="3" type="ORF">PENSUB_4505</name>
</gene>
<feature type="transmembrane region" description="Helical" evidence="2">
    <location>
        <begin position="173"/>
        <end position="191"/>
    </location>
</feature>
<keyword evidence="2" id="KW-1133">Transmembrane helix</keyword>
<name>A0A1Q5UC60_9EURO</name>
<keyword evidence="4" id="KW-1185">Reference proteome</keyword>
<reference evidence="3 4" key="1">
    <citation type="submission" date="2016-10" db="EMBL/GenBank/DDBJ databases">
        <title>Genome sequence of the ascomycete fungus Penicillium subrubescens.</title>
        <authorList>
            <person name="De Vries R.P."/>
            <person name="Peng M."/>
            <person name="Dilokpimol A."/>
            <person name="Hilden K."/>
            <person name="Makela M.R."/>
            <person name="Grigoriev I."/>
            <person name="Riley R."/>
            <person name="Granchi Z."/>
        </authorList>
    </citation>
    <scope>NUCLEOTIDE SEQUENCE [LARGE SCALE GENOMIC DNA]</scope>
    <source>
        <strain evidence="3 4">CBS 132785</strain>
    </source>
</reference>
<protein>
    <submittedName>
        <fullName evidence="3">Uncharacterized protein</fullName>
    </submittedName>
</protein>
<dbReference type="AlphaFoldDB" id="A0A1Q5UC60"/>
<feature type="transmembrane region" description="Helical" evidence="2">
    <location>
        <begin position="113"/>
        <end position="135"/>
    </location>
</feature>
<dbReference type="STRING" id="1316194.A0A1Q5UC60"/>
<keyword evidence="2" id="KW-0472">Membrane</keyword>
<feature type="transmembrane region" description="Helical" evidence="2">
    <location>
        <begin position="46"/>
        <end position="67"/>
    </location>
</feature>
<organism evidence="3 4">
    <name type="scientific">Penicillium subrubescens</name>
    <dbReference type="NCBI Taxonomy" id="1316194"/>
    <lineage>
        <taxon>Eukaryota</taxon>
        <taxon>Fungi</taxon>
        <taxon>Dikarya</taxon>
        <taxon>Ascomycota</taxon>
        <taxon>Pezizomycotina</taxon>
        <taxon>Eurotiomycetes</taxon>
        <taxon>Eurotiomycetidae</taxon>
        <taxon>Eurotiales</taxon>
        <taxon>Aspergillaceae</taxon>
        <taxon>Penicillium</taxon>
    </lineage>
</organism>
<evidence type="ECO:0000256" key="2">
    <source>
        <dbReference type="SAM" id="Phobius"/>
    </source>
</evidence>
<feature type="compositionally biased region" description="Basic and acidic residues" evidence="1">
    <location>
        <begin position="24"/>
        <end position="36"/>
    </location>
</feature>
<dbReference type="Proteomes" id="UP000186955">
    <property type="component" value="Unassembled WGS sequence"/>
</dbReference>
<evidence type="ECO:0000313" key="3">
    <source>
        <dbReference type="EMBL" id="OKP10040.1"/>
    </source>
</evidence>
<feature type="region of interest" description="Disordered" evidence="1">
    <location>
        <begin position="1"/>
        <end position="36"/>
    </location>
</feature>